<evidence type="ECO:0000256" key="1">
    <source>
        <dbReference type="SAM" id="MobiDB-lite"/>
    </source>
</evidence>
<evidence type="ECO:0000313" key="3">
    <source>
        <dbReference type="Proteomes" id="UP000050509"/>
    </source>
</evidence>
<proteinExistence type="predicted"/>
<keyword evidence="3" id="KW-1185">Reference proteome</keyword>
<feature type="region of interest" description="Disordered" evidence="1">
    <location>
        <begin position="218"/>
        <end position="264"/>
    </location>
</feature>
<name>A0A0P9FB96_9CHLR</name>
<accession>A0A0P9FB96</accession>
<gene>
    <name evidence="2" type="ORF">SE17_06595</name>
</gene>
<evidence type="ECO:0000313" key="2">
    <source>
        <dbReference type="EMBL" id="KPV53956.1"/>
    </source>
</evidence>
<protein>
    <submittedName>
        <fullName evidence="2">Uncharacterized protein</fullName>
    </submittedName>
</protein>
<dbReference type="EMBL" id="LJCR01000142">
    <property type="protein sequence ID" value="KPV53956.1"/>
    <property type="molecule type" value="Genomic_DNA"/>
</dbReference>
<dbReference type="AlphaFoldDB" id="A0A0P9FB96"/>
<reference evidence="2 3" key="1">
    <citation type="submission" date="2015-09" db="EMBL/GenBank/DDBJ databases">
        <title>Draft genome sequence of Kouleothrix aurantiaca JCM 19913.</title>
        <authorList>
            <person name="Hemp J."/>
        </authorList>
    </citation>
    <scope>NUCLEOTIDE SEQUENCE [LARGE SCALE GENOMIC DNA]</scope>
    <source>
        <strain evidence="2 3">COM-B</strain>
    </source>
</reference>
<dbReference type="Proteomes" id="UP000050509">
    <property type="component" value="Unassembled WGS sequence"/>
</dbReference>
<sequence>MPNRATLFVSGLYDDQFPETAFYGYIHAQPGDTPIAVGGDETDPQDTPIDQLAADYLALLYALANSDHDPDGGLIIKISSAAVVAALHAETPPASSLHAALWRETRDALAAANATIRAAAPHALRAAMAQAERARDAALSAQARFAGSTLRTVRAWIAEWDSVRMALEDMWEAIEAHGLHHERPWLSLHDTIDLIERAMHEFTPLLRAYEDTQPLIIGGEAPEYGDEDGWGRGDNSGADDDEEEWEDDADEGWEDDDGKSDAPV</sequence>
<feature type="compositionally biased region" description="Acidic residues" evidence="1">
    <location>
        <begin position="237"/>
        <end position="258"/>
    </location>
</feature>
<comment type="caution">
    <text evidence="2">The sequence shown here is derived from an EMBL/GenBank/DDBJ whole genome shotgun (WGS) entry which is preliminary data.</text>
</comment>
<organism evidence="2 3">
    <name type="scientific">Kouleothrix aurantiaca</name>
    <dbReference type="NCBI Taxonomy" id="186479"/>
    <lineage>
        <taxon>Bacteria</taxon>
        <taxon>Bacillati</taxon>
        <taxon>Chloroflexota</taxon>
        <taxon>Chloroflexia</taxon>
        <taxon>Chloroflexales</taxon>
        <taxon>Roseiflexineae</taxon>
        <taxon>Roseiflexaceae</taxon>
        <taxon>Kouleothrix</taxon>
    </lineage>
</organism>